<comment type="similarity">
    <text evidence="1 4">Belongs to the nucleosome assembly protein (NAP) family.</text>
</comment>
<dbReference type="GO" id="GO:0042393">
    <property type="term" value="F:histone binding"/>
    <property type="evidence" value="ECO:0007669"/>
    <property type="project" value="UniProtKB-ARBA"/>
</dbReference>
<feature type="compositionally biased region" description="Pro residues" evidence="5">
    <location>
        <begin position="36"/>
        <end position="55"/>
    </location>
</feature>
<reference evidence="7 8" key="2">
    <citation type="submission" date="2025-04" db="UniProtKB">
        <authorList>
            <consortium name="RefSeq"/>
        </authorList>
    </citation>
    <scope>IDENTIFICATION</scope>
    <source>
        <tissue evidence="7 8">Young leaves</tissue>
    </source>
</reference>
<dbReference type="Pfam" id="PF00956">
    <property type="entry name" value="NAP"/>
    <property type="match status" value="1"/>
</dbReference>
<dbReference type="RefSeq" id="XP_038970422.1">
    <property type="nucleotide sequence ID" value="XM_039114494.1"/>
</dbReference>
<gene>
    <name evidence="8" type="primary">LOC120107929</name>
    <name evidence="7" type="synonym">LOC120104075</name>
</gene>
<evidence type="ECO:0000313" key="8">
    <source>
        <dbReference type="RefSeq" id="XP_038977389.1"/>
    </source>
</evidence>
<dbReference type="Proteomes" id="UP000228380">
    <property type="component" value="Chromosome 16"/>
</dbReference>
<evidence type="ECO:0000256" key="5">
    <source>
        <dbReference type="SAM" id="MobiDB-lite"/>
    </source>
</evidence>
<keyword evidence="6" id="KW-1185">Reference proteome</keyword>
<protein>
    <submittedName>
        <fullName evidence="7 8">Formin-like protein 18 isoform X1</fullName>
    </submittedName>
</protein>
<dbReference type="GO" id="GO:0005634">
    <property type="term" value="C:nucleus"/>
    <property type="evidence" value="ECO:0007669"/>
    <property type="project" value="InterPro"/>
</dbReference>
<organism evidence="6 8">
    <name type="scientific">Phoenix dactylifera</name>
    <name type="common">Date palm</name>
    <dbReference type="NCBI Taxonomy" id="42345"/>
    <lineage>
        <taxon>Eukaryota</taxon>
        <taxon>Viridiplantae</taxon>
        <taxon>Streptophyta</taxon>
        <taxon>Embryophyta</taxon>
        <taxon>Tracheophyta</taxon>
        <taxon>Spermatophyta</taxon>
        <taxon>Magnoliopsida</taxon>
        <taxon>Liliopsida</taxon>
        <taxon>Arecaceae</taxon>
        <taxon>Coryphoideae</taxon>
        <taxon>Phoeniceae</taxon>
        <taxon>Phoenix</taxon>
    </lineage>
</organism>
<dbReference type="GeneID" id="120107929"/>
<evidence type="ECO:0000313" key="7">
    <source>
        <dbReference type="RefSeq" id="XP_038970422.1"/>
    </source>
</evidence>
<dbReference type="InterPro" id="IPR002164">
    <property type="entry name" value="NAP_family"/>
</dbReference>
<dbReference type="InterPro" id="IPR037231">
    <property type="entry name" value="NAP-like_sf"/>
</dbReference>
<evidence type="ECO:0000256" key="3">
    <source>
        <dbReference type="ARBA" id="ARBA00023186"/>
    </source>
</evidence>
<dbReference type="RefSeq" id="XP_038977389.1">
    <property type="nucleotide sequence ID" value="XM_039121461.1"/>
</dbReference>
<proteinExistence type="inferred from homology"/>
<accession>A0A8B9A1V2</accession>
<evidence type="ECO:0000256" key="4">
    <source>
        <dbReference type="RuleBase" id="RU003876"/>
    </source>
</evidence>
<dbReference type="KEGG" id="pda:120104075"/>
<evidence type="ECO:0000256" key="2">
    <source>
        <dbReference type="ARBA" id="ARBA00023054"/>
    </source>
</evidence>
<reference evidence="6" key="1">
    <citation type="journal article" date="2019" name="Nat. Commun.">
        <title>Genome-wide association mapping of date palm fruit traits.</title>
        <authorList>
            <person name="Hazzouri K.M."/>
            <person name="Gros-Balthazard M."/>
            <person name="Flowers J.M."/>
            <person name="Copetti D."/>
            <person name="Lemansour A."/>
            <person name="Lebrun M."/>
            <person name="Masmoudi K."/>
            <person name="Ferrand S."/>
            <person name="Dhar M.I."/>
            <person name="Fresquez Z.A."/>
            <person name="Rosas U."/>
            <person name="Zhang J."/>
            <person name="Talag J."/>
            <person name="Lee S."/>
            <person name="Kudrna D."/>
            <person name="Powell R.F."/>
            <person name="Leitch I.J."/>
            <person name="Krueger R.R."/>
            <person name="Wing R.A."/>
            <person name="Amiri K.M.A."/>
            <person name="Purugganan M.D."/>
        </authorList>
    </citation>
    <scope>NUCLEOTIDE SEQUENCE [LARGE SCALE GENOMIC DNA]</scope>
    <source>
        <strain evidence="6">cv. Khalas</strain>
    </source>
</reference>
<dbReference type="GO" id="GO:0006334">
    <property type="term" value="P:nucleosome assembly"/>
    <property type="evidence" value="ECO:0007669"/>
    <property type="project" value="InterPro"/>
</dbReference>
<dbReference type="KEGG" id="pda:120107929"/>
<dbReference type="SUPFAM" id="SSF143113">
    <property type="entry name" value="NAP-like"/>
    <property type="match status" value="1"/>
</dbReference>
<dbReference type="OrthoDB" id="19419at2759"/>
<keyword evidence="2" id="KW-0175">Coiled coil</keyword>
<evidence type="ECO:0000256" key="1">
    <source>
        <dbReference type="ARBA" id="ARBA00009947"/>
    </source>
</evidence>
<dbReference type="GO" id="GO:0000724">
    <property type="term" value="P:double-strand break repair via homologous recombination"/>
    <property type="evidence" value="ECO:0007669"/>
    <property type="project" value="UniProtKB-ARBA"/>
</dbReference>
<dbReference type="Gene3D" id="3.30.1120.90">
    <property type="entry name" value="Nucleosome assembly protein"/>
    <property type="match status" value="1"/>
</dbReference>
<evidence type="ECO:0000313" key="6">
    <source>
        <dbReference type="Proteomes" id="UP000228380"/>
    </source>
</evidence>
<name>A0A8B9A1V2_PHODC</name>
<keyword evidence="3" id="KW-0143">Chaperone</keyword>
<feature type="region of interest" description="Disordered" evidence="5">
    <location>
        <begin position="1"/>
        <end position="70"/>
    </location>
</feature>
<dbReference type="PANTHER" id="PTHR11875">
    <property type="entry name" value="TESTIS-SPECIFIC Y-ENCODED PROTEIN"/>
    <property type="match status" value="1"/>
</dbReference>
<dbReference type="AlphaFoldDB" id="A0A8B9A1V2"/>
<sequence>MEKGERNGAPEPTPRRLQRLHPDPSRRGGRRVGLLPPLPPPLAPPLPRPPTPPPLLRRGRRSPPPPRPPLGWWMKGAGLLEEAEGIVRSITMKPDVMNFSPNPYFEDTKLVKTYSFTEEGTTNITGTTIKWKEGMDIANGNGHEKKGSKRPLTEESASVWNLDGEILQACQVSVQVCRGLINLFASGPEV</sequence>